<evidence type="ECO:0008006" key="3">
    <source>
        <dbReference type="Google" id="ProtNLM"/>
    </source>
</evidence>
<comment type="caution">
    <text evidence="1">The sequence shown here is derived from an EMBL/GenBank/DDBJ whole genome shotgun (WGS) entry which is preliminary data.</text>
</comment>
<reference evidence="1 2" key="1">
    <citation type="journal article" date="2019" name="Genome Biol. Evol.">
        <title>Day and night: Metabolic profiles and evolutionary relationships of six axenic non-marine cyanobacteria.</title>
        <authorList>
            <person name="Will S.E."/>
            <person name="Henke P."/>
            <person name="Boedeker C."/>
            <person name="Huang S."/>
            <person name="Brinkmann H."/>
            <person name="Rohde M."/>
            <person name="Jarek M."/>
            <person name="Friedl T."/>
            <person name="Seufert S."/>
            <person name="Schumacher M."/>
            <person name="Overmann J."/>
            <person name="Neumann-Schaal M."/>
            <person name="Petersen J."/>
        </authorList>
    </citation>
    <scope>NUCLEOTIDE SEQUENCE [LARGE SCALE GENOMIC DNA]</scope>
    <source>
        <strain evidence="1 2">PCC 6912</strain>
    </source>
</reference>
<accession>A0A3S0ZVZ8</accession>
<keyword evidence="2" id="KW-1185">Reference proteome</keyword>
<evidence type="ECO:0000313" key="2">
    <source>
        <dbReference type="Proteomes" id="UP000268857"/>
    </source>
</evidence>
<dbReference type="EMBL" id="RSCJ01000034">
    <property type="protein sequence ID" value="RUR73568.1"/>
    <property type="molecule type" value="Genomic_DNA"/>
</dbReference>
<name>A0A3S0ZVZ8_CHLFR</name>
<dbReference type="Proteomes" id="UP000268857">
    <property type="component" value="Unassembled WGS sequence"/>
</dbReference>
<proteinExistence type="predicted"/>
<dbReference type="STRING" id="211165.GCA_000317285_03281"/>
<organism evidence="1 2">
    <name type="scientific">Chlorogloeopsis fritschii PCC 6912</name>
    <dbReference type="NCBI Taxonomy" id="211165"/>
    <lineage>
        <taxon>Bacteria</taxon>
        <taxon>Bacillati</taxon>
        <taxon>Cyanobacteriota</taxon>
        <taxon>Cyanophyceae</taxon>
        <taxon>Nostocales</taxon>
        <taxon>Chlorogloeopsidaceae</taxon>
        <taxon>Chlorogloeopsis</taxon>
    </lineage>
</organism>
<gene>
    <name evidence="1" type="ORF">PCC6912_55660</name>
</gene>
<sequence>MTQDFALLRRLYNVFDPFRPLPAGDPAYVDCREVRGEGDILVEIGREILFSDRMTCQLYAGHRGAGKSTESGITKLAVMPYKVILSRQ</sequence>
<evidence type="ECO:0000313" key="1">
    <source>
        <dbReference type="EMBL" id="RUR73568.1"/>
    </source>
</evidence>
<dbReference type="AlphaFoldDB" id="A0A3S0ZVZ8"/>
<protein>
    <recommendedName>
        <fullName evidence="3">ATP-binding protein</fullName>
    </recommendedName>
</protein>
<dbReference type="OrthoDB" id="477505at2"/>